<evidence type="ECO:0000313" key="1">
    <source>
        <dbReference type="EMBL" id="EQM74758.1"/>
    </source>
</evidence>
<evidence type="ECO:0000313" key="2">
    <source>
        <dbReference type="Proteomes" id="UP000016033"/>
    </source>
</evidence>
<dbReference type="AlphaFoldDB" id="T5KJ39"/>
<proteinExistence type="predicted"/>
<protein>
    <submittedName>
        <fullName evidence="1">Uncharacterized protein</fullName>
    </submittedName>
</protein>
<dbReference type="Proteomes" id="UP000016033">
    <property type="component" value="Unassembled WGS sequence"/>
</dbReference>
<organism evidence="1 2">
    <name type="scientific">Microbacterium maritypicum MF109</name>
    <dbReference type="NCBI Taxonomy" id="1333857"/>
    <lineage>
        <taxon>Bacteria</taxon>
        <taxon>Bacillati</taxon>
        <taxon>Actinomycetota</taxon>
        <taxon>Actinomycetes</taxon>
        <taxon>Micrococcales</taxon>
        <taxon>Microbacteriaceae</taxon>
        <taxon>Microbacterium</taxon>
    </lineage>
</organism>
<comment type="caution">
    <text evidence="1">The sequence shown here is derived from an EMBL/GenBank/DDBJ whole genome shotgun (WGS) entry which is preliminary data.</text>
</comment>
<dbReference type="PATRIC" id="fig|1333857.3.peg.2915"/>
<reference evidence="1 2" key="1">
    <citation type="journal article" date="2013" name="Genome Announc.">
        <title>Whole-genome sequences of five oyster-associated bacteria show potential for crude oil hydrocarbon degradation.</title>
        <authorList>
            <person name="Chauhan A."/>
            <person name="Green S."/>
            <person name="Pathak A."/>
            <person name="Thomas J."/>
            <person name="Venkatramanan R."/>
        </authorList>
    </citation>
    <scope>NUCLEOTIDE SEQUENCE [LARGE SCALE GENOMIC DNA]</scope>
    <source>
        <strain evidence="1 2">MF109</strain>
    </source>
</reference>
<name>T5KJ39_MICMQ</name>
<sequence>MKHSVAGSFAGFEISADSSAPTSGLEGRMDDATEGEALVITIQTRRLSSQMADASRRFRLATRIRLELEASSQRVPHNVEVIRAAAQQGVLLTVADVEGVIVFAARHRRPRAMTA</sequence>
<dbReference type="EMBL" id="ATAO01000206">
    <property type="protein sequence ID" value="EQM74758.1"/>
    <property type="molecule type" value="Genomic_DNA"/>
</dbReference>
<gene>
    <name evidence="1" type="ORF">L687_04660</name>
</gene>
<accession>T5KJ39</accession>